<evidence type="ECO:0000313" key="5">
    <source>
        <dbReference type="Proteomes" id="UP000694865"/>
    </source>
</evidence>
<evidence type="ECO:0000256" key="2">
    <source>
        <dbReference type="ARBA" id="ARBA00023180"/>
    </source>
</evidence>
<dbReference type="Proteomes" id="UP000694865">
    <property type="component" value="Unplaced"/>
</dbReference>
<dbReference type="GeneID" id="102804404"/>
<feature type="signal peptide" evidence="3">
    <location>
        <begin position="1"/>
        <end position="24"/>
    </location>
</feature>
<dbReference type="InterPro" id="IPR050780">
    <property type="entry name" value="Mucin_vWF_Thrombospondin_sf"/>
</dbReference>
<keyword evidence="2" id="KW-0325">Glycoprotein</keyword>
<evidence type="ECO:0000259" key="4">
    <source>
        <dbReference type="PROSITE" id="PS51233"/>
    </source>
</evidence>
<evidence type="ECO:0000256" key="1">
    <source>
        <dbReference type="ARBA" id="ARBA00023157"/>
    </source>
</evidence>
<proteinExistence type="predicted"/>
<dbReference type="Pfam" id="PF00094">
    <property type="entry name" value="VWD"/>
    <property type="match status" value="1"/>
</dbReference>
<evidence type="ECO:0000256" key="3">
    <source>
        <dbReference type="SAM" id="SignalP"/>
    </source>
</evidence>
<dbReference type="PROSITE" id="PS51233">
    <property type="entry name" value="VWFD"/>
    <property type="match status" value="1"/>
</dbReference>
<feature type="domain" description="VWFD" evidence="4">
    <location>
        <begin position="159"/>
        <end position="344"/>
    </location>
</feature>
<keyword evidence="3" id="KW-0732">Signal</keyword>
<evidence type="ECO:0000313" key="6">
    <source>
        <dbReference type="RefSeq" id="XP_006814319.1"/>
    </source>
</evidence>
<dbReference type="PANTHER" id="PTHR11339">
    <property type="entry name" value="EXTRACELLULAR MATRIX GLYCOPROTEIN RELATED"/>
    <property type="match status" value="1"/>
</dbReference>
<accession>A0ABM0M2S8</accession>
<sequence length="345" mass="38895">MVVVNVIAVTILLLSVVLIVKGKGYHYLDPSGVDDNEEHNIAKRDLKMNLIWKDCNSRIDLTIEVNKDDEQQAIIDFQLNSTDGVSASGQVTLPPGQNNMTEEVILGGKGPWATWVYLTINQTKTYEQRVLEPCLTPETEWTLEKQNESTSEQLVLPEPDAGVKKDPHFTTFDGVKYNFQGLCTYILTQDCTSTMNPSFRITADFRGKYSELRAKPLTRIETVNIYVGGKLLLRILKNNAFLIKGNLFTNSTAVIGNEEGTVNIIDEHMYVELWYPRVSLIWTKTIRGINIDLKDPAMRGKVCGLLGNYNGDPNDDFMKPNGQILSKNDIYELGESWMVPESCDY</sequence>
<gene>
    <name evidence="6" type="primary">LOC102804404</name>
</gene>
<protein>
    <submittedName>
        <fullName evidence="6">von Willebrand factor-like</fullName>
    </submittedName>
</protein>
<keyword evidence="1" id="KW-1015">Disulfide bond</keyword>
<feature type="chain" id="PRO_5047040452" evidence="3">
    <location>
        <begin position="25"/>
        <end position="345"/>
    </location>
</feature>
<organism evidence="5 6">
    <name type="scientific">Saccoglossus kowalevskii</name>
    <name type="common">Acorn worm</name>
    <dbReference type="NCBI Taxonomy" id="10224"/>
    <lineage>
        <taxon>Eukaryota</taxon>
        <taxon>Metazoa</taxon>
        <taxon>Hemichordata</taxon>
        <taxon>Enteropneusta</taxon>
        <taxon>Harrimaniidae</taxon>
        <taxon>Saccoglossus</taxon>
    </lineage>
</organism>
<dbReference type="InterPro" id="IPR001846">
    <property type="entry name" value="VWF_type-D"/>
</dbReference>
<reference evidence="6" key="1">
    <citation type="submission" date="2025-08" db="UniProtKB">
        <authorList>
            <consortium name="RefSeq"/>
        </authorList>
    </citation>
    <scope>IDENTIFICATION</scope>
    <source>
        <tissue evidence="6">Testes</tissue>
    </source>
</reference>
<dbReference type="SMART" id="SM00216">
    <property type="entry name" value="VWD"/>
    <property type="match status" value="1"/>
</dbReference>
<name>A0ABM0M2S8_SACKO</name>
<keyword evidence="5" id="KW-1185">Reference proteome</keyword>
<dbReference type="RefSeq" id="XP_006814319.1">
    <property type="nucleotide sequence ID" value="XM_006814256.1"/>
</dbReference>